<dbReference type="SUPFAM" id="SSF49879">
    <property type="entry name" value="SMAD/FHA domain"/>
    <property type="match status" value="1"/>
</dbReference>
<dbReference type="InterPro" id="IPR000253">
    <property type="entry name" value="FHA_dom"/>
</dbReference>
<dbReference type="InterPro" id="IPR050923">
    <property type="entry name" value="Cell_Proc_Reg/RNA_Proc"/>
</dbReference>
<feature type="compositionally biased region" description="Polar residues" evidence="1">
    <location>
        <begin position="514"/>
        <end position="529"/>
    </location>
</feature>
<evidence type="ECO:0000313" key="4">
    <source>
        <dbReference type="Proteomes" id="UP000694388"/>
    </source>
</evidence>
<dbReference type="Ensembl" id="ENSEBUT00000009732.1">
    <property type="protein sequence ID" value="ENSEBUP00000009211.1"/>
    <property type="gene ID" value="ENSEBUG00000005927.1"/>
</dbReference>
<evidence type="ECO:0000256" key="1">
    <source>
        <dbReference type="SAM" id="MobiDB-lite"/>
    </source>
</evidence>
<dbReference type="Pfam" id="PF00498">
    <property type="entry name" value="FHA"/>
    <property type="match status" value="1"/>
</dbReference>
<protein>
    <submittedName>
        <fullName evidence="3">Solute carrier family 4 member 1 adaptor protein</fullName>
    </submittedName>
</protein>
<dbReference type="PROSITE" id="PS50006">
    <property type="entry name" value="FHA_DOMAIN"/>
    <property type="match status" value="1"/>
</dbReference>
<feature type="region of interest" description="Disordered" evidence="1">
    <location>
        <begin position="456"/>
        <end position="529"/>
    </location>
</feature>
<evidence type="ECO:0000259" key="2">
    <source>
        <dbReference type="PROSITE" id="PS50006"/>
    </source>
</evidence>
<feature type="compositionally biased region" description="Acidic residues" evidence="1">
    <location>
        <begin position="480"/>
        <end position="494"/>
    </location>
</feature>
<dbReference type="CDD" id="cd22677">
    <property type="entry name" value="FHA_Kanadaptin"/>
    <property type="match status" value="1"/>
</dbReference>
<dbReference type="SMART" id="SM00240">
    <property type="entry name" value="FHA"/>
    <property type="match status" value="1"/>
</dbReference>
<feature type="domain" description="FHA" evidence="2">
    <location>
        <begin position="19"/>
        <end position="73"/>
    </location>
</feature>
<dbReference type="Proteomes" id="UP000694388">
    <property type="component" value="Unplaced"/>
</dbReference>
<dbReference type="GeneTree" id="ENSGT00940000155320"/>
<dbReference type="AlphaFoldDB" id="A0A8C4Q312"/>
<dbReference type="InterPro" id="IPR008984">
    <property type="entry name" value="SMAD_FHA_dom_sf"/>
</dbReference>
<dbReference type="Gene3D" id="2.60.200.20">
    <property type="match status" value="1"/>
</dbReference>
<dbReference type="OMA" id="IHSTHGC"/>
<reference evidence="3" key="1">
    <citation type="submission" date="2025-08" db="UniProtKB">
        <authorList>
            <consortium name="Ensembl"/>
        </authorList>
    </citation>
    <scope>IDENTIFICATION</scope>
</reference>
<organism evidence="3 4">
    <name type="scientific">Eptatretus burgeri</name>
    <name type="common">Inshore hagfish</name>
    <dbReference type="NCBI Taxonomy" id="7764"/>
    <lineage>
        <taxon>Eukaryota</taxon>
        <taxon>Metazoa</taxon>
        <taxon>Chordata</taxon>
        <taxon>Craniata</taxon>
        <taxon>Vertebrata</taxon>
        <taxon>Cyclostomata</taxon>
        <taxon>Myxini</taxon>
        <taxon>Myxiniformes</taxon>
        <taxon>Myxinidae</taxon>
        <taxon>Eptatretinae</taxon>
        <taxon>Eptatretus</taxon>
    </lineage>
</organism>
<sequence>MIKEGAIRGSKKLEGHSVQVVGRLACCDIQMDHPSVSRYHAVLQFGDIDDQGSGWAVYDLQSTHGTFVNKERLPGRSYRRLRVGYTLRFGGSSRMFVLQGPETDQEVECELSVTELKALGRQRKEKLERLEQKMLGEDPDEEEGPHDIAKSAQEENATCNWGMDDYNPDEDGEEEEQCDENPFAVGFHEEKEAYYVKDPKKALREFFEREGMDLEYDVEEKGPASWLCKVRLQMENSNGQELVAEAAGTGRKKEVVAQCALEACRMLDANGLLRQEAGGRKRKERNWEEADFYDSDEDTFLDRTGAVEHKRLQRMRKAGKVHEKTDTYASLVLKLKDVDKELCSTEEQLKLSQKAPSTAESDDSLEAYMSEIRSGAVAVVDGVTRRKLRLRNFELKKDRQRLVRLIEIARPASLPDMKPLPGENPSAVKARTDGAAKKIFLPMFGAMKGGCKLKTGTVGRLPQKREPLPSSLFSLKTKEVEEEEEEDDDEEEEEIQHKHDIESSSISGCMALEKSSTNDPGETPQVQSAPSYIAAPPAECCKRDVPVHTTGTAKEKSIFQQEIPVVKEDHLRDEAQPKMQRKQKIYGPSKPPQLHLDVCSGEDPKYASWLPPEGTYGFTSTLHFACTFVGLLYFGGGGLGVRIGMGEEWMGSRFGMEGMRQSRTWYGEERGQIEK</sequence>
<reference evidence="3" key="2">
    <citation type="submission" date="2025-09" db="UniProtKB">
        <authorList>
            <consortium name="Ensembl"/>
        </authorList>
    </citation>
    <scope>IDENTIFICATION</scope>
</reference>
<accession>A0A8C4Q312</accession>
<evidence type="ECO:0000313" key="3">
    <source>
        <dbReference type="Ensembl" id="ENSEBUP00000009211.1"/>
    </source>
</evidence>
<proteinExistence type="predicted"/>
<dbReference type="PANTHER" id="PTHR23308">
    <property type="entry name" value="NUCLEAR INHIBITOR OF PROTEIN PHOSPHATASE-1"/>
    <property type="match status" value="1"/>
</dbReference>
<keyword evidence="4" id="KW-1185">Reference proteome</keyword>
<name>A0A8C4Q312_EPTBU</name>
<dbReference type="CDD" id="cd19856">
    <property type="entry name" value="DSRM_Kanadaptin"/>
    <property type="match status" value="1"/>
</dbReference>
<dbReference type="Gene3D" id="3.30.160.20">
    <property type="match status" value="1"/>
</dbReference>